<dbReference type="Pfam" id="PF13855">
    <property type="entry name" value="LRR_8"/>
    <property type="match status" value="4"/>
</dbReference>
<dbReference type="FunFam" id="3.80.10.10:FF:001347">
    <property type="entry name" value="LRR receptor-like serine/threonine-protein kinase GSO2"/>
    <property type="match status" value="1"/>
</dbReference>
<dbReference type="EMBL" id="JAATIQ010000279">
    <property type="protein sequence ID" value="KAF4364878.1"/>
    <property type="molecule type" value="Genomic_DNA"/>
</dbReference>
<proteinExistence type="inferred from homology"/>
<dbReference type="Pfam" id="PF08263">
    <property type="entry name" value="LRRNT_2"/>
    <property type="match status" value="1"/>
</dbReference>
<feature type="transmembrane region" description="Helical" evidence="12">
    <location>
        <begin position="1044"/>
        <end position="1065"/>
    </location>
</feature>
<evidence type="ECO:0000256" key="2">
    <source>
        <dbReference type="ARBA" id="ARBA00009592"/>
    </source>
</evidence>
<evidence type="ECO:0000256" key="11">
    <source>
        <dbReference type="ARBA" id="ARBA00023180"/>
    </source>
</evidence>
<comment type="caution">
    <text evidence="15">The sequence shown here is derived from an EMBL/GenBank/DDBJ whole genome shotgun (WGS) entry which is preliminary data.</text>
</comment>
<feature type="signal peptide" evidence="13">
    <location>
        <begin position="1"/>
        <end position="23"/>
    </location>
</feature>
<keyword evidence="7" id="KW-0677">Repeat</keyword>
<evidence type="ECO:0000256" key="1">
    <source>
        <dbReference type="ARBA" id="ARBA00004251"/>
    </source>
</evidence>
<sequence>MSSSVPHVVVLCVLLLYCLSVNAGVAEPKIRCNEAERQALIKIKHHLANDESVEENMLSSWGEEEDKRECCEWIGIQCSNHSGHAHVTKLDLSLPTFGHSNAEYPEYHLLRGNISSSLFNLKYLNHLDLSHIFFDDNVIPTFLGSLTKLRYLNLSSTSLVGEIPPHIGNLSSLEYLDLSNNLLKPKSLNWVSHLSSLRVLDLSGTNMSLANDWVHAVVNLPHFMTNLILSDCNLPAADVVVSSSPSQSLVINSSKFLSVLDVSENHLSQSIFQWVFKYNTSLVHLDLSFCQLEGSIPTKGFENMASLAYLDLSVNFFQGIIPESFGELISLKDLHLNYNDLDGFHPKSFTNMTAITYLDLSENQLNGYIPEAFGSMIALTHLDLTENHLIGIIPKSLGNLISLKYLDLSSNQLNGSIPESFGNMIALRNLDIANNELKGEIPRSIWRICELQTFGAYNNSLSGQLHLAESPSKECANFSLEELDLAENHIMGSLPNFTFYPSLTSLSLYSNQFSGLSKSMSQLSHLKFLSLSENSINDVLSEAHLSNLISLSTLDLSTNPNLVLRIAADWIPPFQLSYIHLGSCTLGPSFPKWLQTQDYYSVLDISNSRISDSIPDWLFNFSSSLTLLDLSNNNLRGSLYGIKPSVNLSTEYEYGTTYPDIDLSSNELEGPIPSFLVQGISSLNLFNNSFSQLNSLCEPSLLLVRYLDVSHNQLSGELPDCWSKAFYLRILILANNKLSGKIPFSFGFLSNIQVLQLRNNNLSDELPLSLKNRTELLVFDIGENKLSGPIPSWIGTSLTNLLILSVRSNRFNGTIPLQLCNLVNLQLLDLSSNHLSGQIPNCLGNIAAMKELNQNEHVSAEDAYSSSKGLQEVPSDFNREKLALVWKGVISEFKNVGLLKSIDLSSNKLIGEIPRDITELVGLISLNLSRNNLSGHIPQQIGHLKSLDVLDLSKNNFFGQIPPSLSQVDRLNTLDLSSNNLCGEIPTTTQLQSRDAAAYMGNPLLCGIPLPINCSDDKVPTTSNNEAMENHNDNDDDEFITKGFYISLALGVMVGFWGFCGTLIFNKSLRYAYFKLLNDVEDWAHVTAAIQKKKLLQMFRS</sequence>
<dbReference type="InterPro" id="IPR032675">
    <property type="entry name" value="LRR_dom_sf"/>
</dbReference>
<dbReference type="FunFam" id="3.80.10.10:FF:000095">
    <property type="entry name" value="LRR receptor-like serine/threonine-protein kinase GSO1"/>
    <property type="match status" value="1"/>
</dbReference>
<evidence type="ECO:0000313" key="16">
    <source>
        <dbReference type="Proteomes" id="UP000583929"/>
    </source>
</evidence>
<dbReference type="PRINTS" id="PR00019">
    <property type="entry name" value="LEURICHRPT"/>
</dbReference>
<evidence type="ECO:0000256" key="8">
    <source>
        <dbReference type="ARBA" id="ARBA00022989"/>
    </source>
</evidence>
<dbReference type="PROSITE" id="PS51450">
    <property type="entry name" value="LRR"/>
    <property type="match status" value="2"/>
</dbReference>
<dbReference type="InterPro" id="IPR046956">
    <property type="entry name" value="RLP23-like"/>
</dbReference>
<organism evidence="15 16">
    <name type="scientific">Cannabis sativa</name>
    <name type="common">Hemp</name>
    <name type="synonym">Marijuana</name>
    <dbReference type="NCBI Taxonomy" id="3483"/>
    <lineage>
        <taxon>Eukaryota</taxon>
        <taxon>Viridiplantae</taxon>
        <taxon>Streptophyta</taxon>
        <taxon>Embryophyta</taxon>
        <taxon>Tracheophyta</taxon>
        <taxon>Spermatophyta</taxon>
        <taxon>Magnoliopsida</taxon>
        <taxon>eudicotyledons</taxon>
        <taxon>Gunneridae</taxon>
        <taxon>Pentapetalae</taxon>
        <taxon>rosids</taxon>
        <taxon>fabids</taxon>
        <taxon>Rosales</taxon>
        <taxon>Cannabaceae</taxon>
        <taxon>Cannabis</taxon>
    </lineage>
</organism>
<dbReference type="Pfam" id="PF00560">
    <property type="entry name" value="LRR_1"/>
    <property type="match status" value="8"/>
</dbReference>
<evidence type="ECO:0000256" key="6">
    <source>
        <dbReference type="ARBA" id="ARBA00022729"/>
    </source>
</evidence>
<dbReference type="InterPro" id="IPR013210">
    <property type="entry name" value="LRR_N_plant-typ"/>
</dbReference>
<dbReference type="InterPro" id="IPR003591">
    <property type="entry name" value="Leu-rich_rpt_typical-subtyp"/>
</dbReference>
<dbReference type="PANTHER" id="PTHR48063">
    <property type="entry name" value="LRR RECEPTOR-LIKE KINASE"/>
    <property type="match status" value="1"/>
</dbReference>
<dbReference type="InterPro" id="IPR001611">
    <property type="entry name" value="Leu-rich_rpt"/>
</dbReference>
<gene>
    <name evidence="15" type="ORF">G4B88_025597</name>
</gene>
<keyword evidence="5 12" id="KW-0812">Transmembrane</keyword>
<protein>
    <recommendedName>
        <fullName evidence="14">Leucine-rich repeat-containing N-terminal plant-type domain-containing protein</fullName>
    </recommendedName>
</protein>
<dbReference type="SMART" id="SM00369">
    <property type="entry name" value="LRR_TYP"/>
    <property type="match status" value="15"/>
</dbReference>
<evidence type="ECO:0000256" key="5">
    <source>
        <dbReference type="ARBA" id="ARBA00022692"/>
    </source>
</evidence>
<dbReference type="SUPFAM" id="SSF52047">
    <property type="entry name" value="RNI-like"/>
    <property type="match status" value="1"/>
</dbReference>
<name>A0A7J6F2M2_CANSA</name>
<keyword evidence="9 12" id="KW-0472">Membrane</keyword>
<dbReference type="SUPFAM" id="SSF52058">
    <property type="entry name" value="L domain-like"/>
    <property type="match status" value="2"/>
</dbReference>
<dbReference type="GO" id="GO:0005886">
    <property type="term" value="C:plasma membrane"/>
    <property type="evidence" value="ECO:0007669"/>
    <property type="project" value="UniProtKB-SubCell"/>
</dbReference>
<evidence type="ECO:0000256" key="10">
    <source>
        <dbReference type="ARBA" id="ARBA00023170"/>
    </source>
</evidence>
<comment type="subcellular location">
    <subcellularLocation>
        <location evidence="1">Cell membrane</location>
        <topology evidence="1">Single-pass type I membrane protein</topology>
    </subcellularLocation>
</comment>
<keyword evidence="6 13" id="KW-0732">Signal</keyword>
<evidence type="ECO:0000256" key="13">
    <source>
        <dbReference type="SAM" id="SignalP"/>
    </source>
</evidence>
<dbReference type="FunFam" id="3.80.10.10:FF:000041">
    <property type="entry name" value="LRR receptor-like serine/threonine-protein kinase ERECTA"/>
    <property type="match status" value="2"/>
</dbReference>
<keyword evidence="16" id="KW-1185">Reference proteome</keyword>
<dbReference type="AlphaFoldDB" id="A0A7J6F2M2"/>
<dbReference type="FunFam" id="3.80.10.10:FF:000111">
    <property type="entry name" value="LRR receptor-like serine/threonine-protein kinase ERECTA"/>
    <property type="match status" value="1"/>
</dbReference>
<evidence type="ECO:0000256" key="7">
    <source>
        <dbReference type="ARBA" id="ARBA00022737"/>
    </source>
</evidence>
<evidence type="ECO:0000256" key="9">
    <source>
        <dbReference type="ARBA" id="ARBA00023136"/>
    </source>
</evidence>
<keyword evidence="11" id="KW-0325">Glycoprotein</keyword>
<dbReference type="Gene3D" id="3.80.10.10">
    <property type="entry name" value="Ribonuclease Inhibitor"/>
    <property type="match status" value="4"/>
</dbReference>
<keyword evidence="4" id="KW-0433">Leucine-rich repeat</keyword>
<evidence type="ECO:0000259" key="14">
    <source>
        <dbReference type="Pfam" id="PF08263"/>
    </source>
</evidence>
<comment type="similarity">
    <text evidence="2">Belongs to the RLP family.</text>
</comment>
<accession>A0A7J6F2M2</accession>
<feature type="domain" description="Leucine-rich repeat-containing N-terminal plant-type" evidence="14">
    <location>
        <begin position="34"/>
        <end position="79"/>
    </location>
</feature>
<feature type="chain" id="PRO_5029900404" description="Leucine-rich repeat-containing N-terminal plant-type domain-containing protein" evidence="13">
    <location>
        <begin position="24"/>
        <end position="1101"/>
    </location>
</feature>
<dbReference type="Proteomes" id="UP000583929">
    <property type="component" value="Unassembled WGS sequence"/>
</dbReference>
<keyword evidence="3" id="KW-1003">Cell membrane</keyword>
<evidence type="ECO:0000313" key="15">
    <source>
        <dbReference type="EMBL" id="KAF4364878.1"/>
    </source>
</evidence>
<dbReference type="PANTHER" id="PTHR48063:SF101">
    <property type="entry name" value="LRR RECEPTOR-LIKE SERINE_THREONINE-PROTEIN KINASE FLS2"/>
    <property type="match status" value="1"/>
</dbReference>
<reference evidence="15 16" key="1">
    <citation type="journal article" date="2020" name="bioRxiv">
        <title>Sequence and annotation of 42 cannabis genomes reveals extensive copy number variation in cannabinoid synthesis and pathogen resistance genes.</title>
        <authorList>
            <person name="Mckernan K.J."/>
            <person name="Helbert Y."/>
            <person name="Kane L.T."/>
            <person name="Ebling H."/>
            <person name="Zhang L."/>
            <person name="Liu B."/>
            <person name="Eaton Z."/>
            <person name="Mclaughlin S."/>
            <person name="Kingan S."/>
            <person name="Baybayan P."/>
            <person name="Concepcion G."/>
            <person name="Jordan M."/>
            <person name="Riva A."/>
            <person name="Barbazuk W."/>
            <person name="Harkins T."/>
        </authorList>
    </citation>
    <scope>NUCLEOTIDE SEQUENCE [LARGE SCALE GENOMIC DNA]</scope>
    <source>
        <strain evidence="16">cv. Jamaican Lion 4</strain>
        <tissue evidence="15">Leaf</tissue>
    </source>
</reference>
<evidence type="ECO:0000256" key="12">
    <source>
        <dbReference type="SAM" id="Phobius"/>
    </source>
</evidence>
<evidence type="ECO:0000256" key="3">
    <source>
        <dbReference type="ARBA" id="ARBA00022475"/>
    </source>
</evidence>
<evidence type="ECO:0000256" key="4">
    <source>
        <dbReference type="ARBA" id="ARBA00022614"/>
    </source>
</evidence>
<keyword evidence="8 12" id="KW-1133">Transmembrane helix</keyword>
<keyword evidence="10" id="KW-0675">Receptor</keyword>